<evidence type="ECO:0000313" key="3">
    <source>
        <dbReference type="Proteomes" id="UP001457282"/>
    </source>
</evidence>
<dbReference type="AlphaFoldDB" id="A0AAW1Y532"/>
<organism evidence="2 3">
    <name type="scientific">Rubus argutus</name>
    <name type="common">Southern blackberry</name>
    <dbReference type="NCBI Taxonomy" id="59490"/>
    <lineage>
        <taxon>Eukaryota</taxon>
        <taxon>Viridiplantae</taxon>
        <taxon>Streptophyta</taxon>
        <taxon>Embryophyta</taxon>
        <taxon>Tracheophyta</taxon>
        <taxon>Spermatophyta</taxon>
        <taxon>Magnoliopsida</taxon>
        <taxon>eudicotyledons</taxon>
        <taxon>Gunneridae</taxon>
        <taxon>Pentapetalae</taxon>
        <taxon>rosids</taxon>
        <taxon>fabids</taxon>
        <taxon>Rosales</taxon>
        <taxon>Rosaceae</taxon>
        <taxon>Rosoideae</taxon>
        <taxon>Rosoideae incertae sedis</taxon>
        <taxon>Rubus</taxon>
    </lineage>
</organism>
<keyword evidence="3" id="KW-1185">Reference proteome</keyword>
<reference evidence="2 3" key="1">
    <citation type="journal article" date="2023" name="G3 (Bethesda)">
        <title>A chromosome-length genome assembly and annotation of blackberry (Rubus argutus, cv. 'Hillquist').</title>
        <authorList>
            <person name="Bruna T."/>
            <person name="Aryal R."/>
            <person name="Dudchenko O."/>
            <person name="Sargent D.J."/>
            <person name="Mead D."/>
            <person name="Buti M."/>
            <person name="Cavallini A."/>
            <person name="Hytonen T."/>
            <person name="Andres J."/>
            <person name="Pham M."/>
            <person name="Weisz D."/>
            <person name="Mascagni F."/>
            <person name="Usai G."/>
            <person name="Natali L."/>
            <person name="Bassil N."/>
            <person name="Fernandez G.E."/>
            <person name="Lomsadze A."/>
            <person name="Armour M."/>
            <person name="Olukolu B."/>
            <person name="Poorten T."/>
            <person name="Britton C."/>
            <person name="Davik J."/>
            <person name="Ashrafi H."/>
            <person name="Aiden E.L."/>
            <person name="Borodovsky M."/>
            <person name="Worthington M."/>
        </authorList>
    </citation>
    <scope>NUCLEOTIDE SEQUENCE [LARGE SCALE GENOMIC DNA]</scope>
    <source>
        <strain evidence="2">PI 553951</strain>
    </source>
</reference>
<accession>A0AAW1Y532</accession>
<feature type="compositionally biased region" description="Basic and acidic residues" evidence="1">
    <location>
        <begin position="19"/>
        <end position="46"/>
    </location>
</feature>
<dbReference type="EMBL" id="JBEDUW010000002">
    <property type="protein sequence ID" value="KAK9944176.1"/>
    <property type="molecule type" value="Genomic_DNA"/>
</dbReference>
<proteinExistence type="predicted"/>
<sequence>MADDLARSFQNIDLGGQDDEAKKAKDLAKKQKAAEKEKRKAENENIIEEKRRRLKEEVKSIVFDRKKPVHPIKQNIWDFKDIIDHIRKQPNPPSSFEEQSPVDFSIIEAAYKSNADILSRITKMLKEFYDTEDYAIKVPSRGKQH</sequence>
<dbReference type="Proteomes" id="UP001457282">
    <property type="component" value="Unassembled WGS sequence"/>
</dbReference>
<protein>
    <submittedName>
        <fullName evidence="2">Uncharacterized protein</fullName>
    </submittedName>
</protein>
<comment type="caution">
    <text evidence="2">The sequence shown here is derived from an EMBL/GenBank/DDBJ whole genome shotgun (WGS) entry which is preliminary data.</text>
</comment>
<gene>
    <name evidence="2" type="ORF">M0R45_009754</name>
</gene>
<feature type="region of interest" description="Disordered" evidence="1">
    <location>
        <begin position="1"/>
        <end position="46"/>
    </location>
</feature>
<name>A0AAW1Y532_RUBAR</name>
<evidence type="ECO:0000313" key="2">
    <source>
        <dbReference type="EMBL" id="KAK9944176.1"/>
    </source>
</evidence>
<evidence type="ECO:0000256" key="1">
    <source>
        <dbReference type="SAM" id="MobiDB-lite"/>
    </source>
</evidence>